<keyword evidence="1" id="KW-1133">Transmembrane helix</keyword>
<keyword evidence="3" id="KW-1185">Reference proteome</keyword>
<evidence type="ECO:0000313" key="3">
    <source>
        <dbReference type="Proteomes" id="UP000541352"/>
    </source>
</evidence>
<dbReference type="EMBL" id="JACIBY010000003">
    <property type="protein sequence ID" value="MBB3837642.1"/>
    <property type="molecule type" value="Genomic_DNA"/>
</dbReference>
<gene>
    <name evidence="2" type="ORF">FHS57_001639</name>
</gene>
<evidence type="ECO:0008006" key="4">
    <source>
        <dbReference type="Google" id="ProtNLM"/>
    </source>
</evidence>
<proteinExistence type="predicted"/>
<dbReference type="RefSeq" id="WP_183972356.1">
    <property type="nucleotide sequence ID" value="NZ_JACIBY010000003.1"/>
</dbReference>
<sequence>MKNQVITLRADTSTKELLKELSAEYSLSESECIRQAIFSLQSAKENAVKYDELLRKWNATNHLLTSTSIRLRQYEENDVLDALFVRAKGMEINGKIISTKKDILTLLISKAEIRINDANENSTEGAIDVPIIELEASPVVIQESEPFTWAMAVELTKRYRLLIGTLLLGLIMVLYWRWTWMLSKRPRIVEVFKEKKESDVKK</sequence>
<organism evidence="2 3">
    <name type="scientific">Runella defluvii</name>
    <dbReference type="NCBI Taxonomy" id="370973"/>
    <lineage>
        <taxon>Bacteria</taxon>
        <taxon>Pseudomonadati</taxon>
        <taxon>Bacteroidota</taxon>
        <taxon>Cytophagia</taxon>
        <taxon>Cytophagales</taxon>
        <taxon>Spirosomataceae</taxon>
        <taxon>Runella</taxon>
    </lineage>
</organism>
<evidence type="ECO:0000256" key="1">
    <source>
        <dbReference type="SAM" id="Phobius"/>
    </source>
</evidence>
<dbReference type="AlphaFoldDB" id="A0A7W5ZKS5"/>
<protein>
    <recommendedName>
        <fullName evidence="4">Ribbon-helix-helix protein, CopG family</fullName>
    </recommendedName>
</protein>
<feature type="transmembrane region" description="Helical" evidence="1">
    <location>
        <begin position="159"/>
        <end position="178"/>
    </location>
</feature>
<reference evidence="2 3" key="1">
    <citation type="submission" date="2020-08" db="EMBL/GenBank/DDBJ databases">
        <title>Genomic Encyclopedia of Type Strains, Phase IV (KMG-IV): sequencing the most valuable type-strain genomes for metagenomic binning, comparative biology and taxonomic classification.</title>
        <authorList>
            <person name="Goeker M."/>
        </authorList>
    </citation>
    <scope>NUCLEOTIDE SEQUENCE [LARGE SCALE GENOMIC DNA]</scope>
    <source>
        <strain evidence="2 3">DSM 17976</strain>
    </source>
</reference>
<evidence type="ECO:0000313" key="2">
    <source>
        <dbReference type="EMBL" id="MBB3837642.1"/>
    </source>
</evidence>
<dbReference type="Proteomes" id="UP000541352">
    <property type="component" value="Unassembled WGS sequence"/>
</dbReference>
<keyword evidence="1" id="KW-0812">Transmembrane</keyword>
<accession>A0A7W5ZKS5</accession>
<comment type="caution">
    <text evidence="2">The sequence shown here is derived from an EMBL/GenBank/DDBJ whole genome shotgun (WGS) entry which is preliminary data.</text>
</comment>
<name>A0A7W5ZKS5_9BACT</name>
<keyword evidence="1" id="KW-0472">Membrane</keyword>